<comment type="caution">
    <text evidence="2">The sequence shown here is derived from an EMBL/GenBank/DDBJ whole genome shotgun (WGS) entry which is preliminary data.</text>
</comment>
<dbReference type="RefSeq" id="WP_181493173.1">
    <property type="nucleotide sequence ID" value="NZ_JACDUN010000001.1"/>
</dbReference>
<proteinExistence type="predicted"/>
<dbReference type="PROSITE" id="PS51186">
    <property type="entry name" value="GNAT"/>
    <property type="match status" value="1"/>
</dbReference>
<dbReference type="EMBL" id="JACDUN010000001">
    <property type="protein sequence ID" value="MBA2858143.1"/>
    <property type="molecule type" value="Genomic_DNA"/>
</dbReference>
<accession>A0A7J9P4L3</accession>
<gene>
    <name evidence="2" type="ORF">HNP93_000844</name>
</gene>
<feature type="domain" description="N-acetyltransferase" evidence="1">
    <location>
        <begin position="10"/>
        <end position="167"/>
    </location>
</feature>
<dbReference type="GO" id="GO:0008999">
    <property type="term" value="F:protein-N-terminal-alanine acetyltransferase activity"/>
    <property type="evidence" value="ECO:0007669"/>
    <property type="project" value="TreeGrafter"/>
</dbReference>
<dbReference type="EC" id="2.3.1.-" evidence="2"/>
<dbReference type="Pfam" id="PF13302">
    <property type="entry name" value="Acetyltransf_3"/>
    <property type="match status" value="1"/>
</dbReference>
<keyword evidence="2" id="KW-0012">Acyltransferase</keyword>
<evidence type="ECO:0000313" key="3">
    <source>
        <dbReference type="Proteomes" id="UP000558015"/>
    </source>
</evidence>
<dbReference type="InterPro" id="IPR000182">
    <property type="entry name" value="GNAT_dom"/>
</dbReference>
<dbReference type="GO" id="GO:0005737">
    <property type="term" value="C:cytoplasm"/>
    <property type="evidence" value="ECO:0007669"/>
    <property type="project" value="TreeGrafter"/>
</dbReference>
<reference evidence="2 3" key="1">
    <citation type="submission" date="2020-07" db="EMBL/GenBank/DDBJ databases">
        <title>Genomic Encyclopedia of Type Strains, Phase IV (KMG-V): Genome sequencing to study the core and pangenomes of soil and plant-associated prokaryotes.</title>
        <authorList>
            <person name="Whitman W."/>
        </authorList>
    </citation>
    <scope>NUCLEOTIDE SEQUENCE [LARGE SCALE GENOMIC DNA]</scope>
    <source>
        <strain evidence="2 3">C12</strain>
    </source>
</reference>
<dbReference type="SUPFAM" id="SSF55729">
    <property type="entry name" value="Acyl-CoA N-acyltransferases (Nat)"/>
    <property type="match status" value="1"/>
</dbReference>
<dbReference type="Proteomes" id="UP000558015">
    <property type="component" value="Unassembled WGS sequence"/>
</dbReference>
<dbReference type="AlphaFoldDB" id="A0A7J9P4L3"/>
<dbReference type="Gene3D" id="3.40.630.30">
    <property type="match status" value="1"/>
</dbReference>
<dbReference type="GO" id="GO:1990189">
    <property type="term" value="F:protein N-terminal-serine acetyltransferase activity"/>
    <property type="evidence" value="ECO:0007669"/>
    <property type="project" value="TreeGrafter"/>
</dbReference>
<dbReference type="PANTHER" id="PTHR43441:SF12">
    <property type="entry name" value="RIBOSOMAL N-ACETYLTRANSFERASE YDAF-RELATED"/>
    <property type="match status" value="1"/>
</dbReference>
<name>A0A7J9P4L3_METMI</name>
<keyword evidence="2" id="KW-0808">Transferase</keyword>
<organism evidence="2 3">
    <name type="scientific">Methanococcus maripaludis</name>
    <name type="common">Methanococcus deltae</name>
    <dbReference type="NCBI Taxonomy" id="39152"/>
    <lineage>
        <taxon>Archaea</taxon>
        <taxon>Methanobacteriati</taxon>
        <taxon>Methanobacteriota</taxon>
        <taxon>Methanomada group</taxon>
        <taxon>Methanococci</taxon>
        <taxon>Methanococcales</taxon>
        <taxon>Methanococcaceae</taxon>
        <taxon>Methanococcus</taxon>
    </lineage>
</organism>
<evidence type="ECO:0000313" key="2">
    <source>
        <dbReference type="EMBL" id="MBA2858143.1"/>
    </source>
</evidence>
<sequence length="187" mass="21789">MVELKVDSQIVLKEIELFDAEDIFKLIDSDRENLRTWLSFIDSTKEIEDTKDFINSVLFLPEDIRDFVAVIIYKCQKIGLIGFKLTDFVNKKTELGYWISKEFENKGIVTKSVVKMIDYAFNNLELNRIQIKCGIGNEKSSKIPKKLNFKLEGIERSAELLNGKFIDAEVYSIIKDEWTFKNSKKEI</sequence>
<dbReference type="PANTHER" id="PTHR43441">
    <property type="entry name" value="RIBOSOMAL-PROTEIN-SERINE ACETYLTRANSFERASE"/>
    <property type="match status" value="1"/>
</dbReference>
<protein>
    <submittedName>
        <fullName evidence="2">Ribosomal-protein-serine acetyltransferase</fullName>
        <ecNumber evidence="2">2.3.1.-</ecNumber>
    </submittedName>
</protein>
<evidence type="ECO:0000259" key="1">
    <source>
        <dbReference type="PROSITE" id="PS51186"/>
    </source>
</evidence>
<dbReference type="InterPro" id="IPR051908">
    <property type="entry name" value="Ribosomal_N-acetyltransferase"/>
</dbReference>
<dbReference type="InterPro" id="IPR016181">
    <property type="entry name" value="Acyl_CoA_acyltransferase"/>
</dbReference>